<dbReference type="Pfam" id="PF08484">
    <property type="entry name" value="Methyltransf_14"/>
    <property type="match status" value="1"/>
</dbReference>
<organism evidence="3 4">
    <name type="scientific">Cymbomonas tetramitiformis</name>
    <dbReference type="NCBI Taxonomy" id="36881"/>
    <lineage>
        <taxon>Eukaryota</taxon>
        <taxon>Viridiplantae</taxon>
        <taxon>Chlorophyta</taxon>
        <taxon>Pyramimonadophyceae</taxon>
        <taxon>Pyramimonadales</taxon>
        <taxon>Pyramimonadaceae</taxon>
        <taxon>Cymbomonas</taxon>
    </lineage>
</organism>
<proteinExistence type="predicted"/>
<evidence type="ECO:0008006" key="5">
    <source>
        <dbReference type="Google" id="ProtNLM"/>
    </source>
</evidence>
<dbReference type="PANTHER" id="PTHR43861:SF5">
    <property type="entry name" value="BLL5978 PROTEIN"/>
    <property type="match status" value="1"/>
</dbReference>
<gene>
    <name evidence="3" type="ORF">CYMTET_39373</name>
</gene>
<dbReference type="SUPFAM" id="SSF53335">
    <property type="entry name" value="S-adenosyl-L-methionine-dependent methyltransferases"/>
    <property type="match status" value="1"/>
</dbReference>
<protein>
    <recommendedName>
        <fullName evidence="5">C-methyltransferase</fullName>
    </recommendedName>
</protein>
<dbReference type="InterPro" id="IPR029063">
    <property type="entry name" value="SAM-dependent_MTases_sf"/>
</dbReference>
<dbReference type="Gene3D" id="3.40.50.150">
    <property type="entry name" value="Vaccinia Virus protein VP39"/>
    <property type="match status" value="1"/>
</dbReference>
<dbReference type="InterPro" id="IPR013630">
    <property type="entry name" value="Methyltransf_Zn-bd_dom_put"/>
</dbReference>
<dbReference type="InterPro" id="IPR038576">
    <property type="entry name" value="Methyltransf_Zn-bd_dom_put_sf"/>
</dbReference>
<keyword evidence="4" id="KW-1185">Reference proteome</keyword>
<sequence>MLRTGEQERYANYGTLECNIASNRMPAHHVRTKCRLCSSTDLLPVLSLTSTPPANAFVPPELVKHTETAYPLTVSFCQSCTHAQLVDVICAEALFSHYVYVSGTSSVMVSHLREYAEEALKYAEKVPSVRSCPLFVCEFGSNDGTLLKVFQEFGCNVLGVDPAQNLSQRANEQGIPTWCGFFNSEMAERIKTEHGVADLICANHVCAHIDDFEEVLKGIKILLSTTGIWIFEVGYLLDVYTKNLFDTIYHEHLDFHTVLPIRRILPEYGLRLYMARRVNIQGGALRCYVQHDDSSPLPRENLAQLAEMERLEAAAGLHNSITFFQWEARISQLGLELLSLLTGLQNAGKKIVGYGAPAKATTLLYHFGITEKILSFIVDDNPLKQGLYTPGLHIPVLPVERIYDPNVAYVLILAWNFSDSILSKHQRFTEAGGRFIVPLPNLKII</sequence>
<reference evidence="3 4" key="1">
    <citation type="journal article" date="2015" name="Genome Biol. Evol.">
        <title>Comparative Genomics of a Bacterivorous Green Alga Reveals Evolutionary Causalities and Consequences of Phago-Mixotrophic Mode of Nutrition.</title>
        <authorList>
            <person name="Burns J.A."/>
            <person name="Paasch A."/>
            <person name="Narechania A."/>
            <person name="Kim E."/>
        </authorList>
    </citation>
    <scope>NUCLEOTIDE SEQUENCE [LARGE SCALE GENOMIC DNA]</scope>
    <source>
        <strain evidence="3 4">PLY_AMNH</strain>
    </source>
</reference>
<dbReference type="PANTHER" id="PTHR43861">
    <property type="entry name" value="TRANS-ACONITATE 2-METHYLTRANSFERASE-RELATED"/>
    <property type="match status" value="1"/>
</dbReference>
<name>A0AAE0CBW4_9CHLO</name>
<feature type="domain" description="C-methyltransferase" evidence="2">
    <location>
        <begin position="280"/>
        <end position="440"/>
    </location>
</feature>
<dbReference type="Gene3D" id="6.20.50.110">
    <property type="entry name" value="Methyltransferase, zinc-binding domain"/>
    <property type="match status" value="1"/>
</dbReference>
<evidence type="ECO:0000259" key="1">
    <source>
        <dbReference type="Pfam" id="PF08421"/>
    </source>
</evidence>
<comment type="caution">
    <text evidence="3">The sequence shown here is derived from an EMBL/GenBank/DDBJ whole genome shotgun (WGS) entry which is preliminary data.</text>
</comment>
<dbReference type="InterPro" id="IPR013691">
    <property type="entry name" value="MeTrfase_14"/>
</dbReference>
<dbReference type="Proteomes" id="UP001190700">
    <property type="component" value="Unassembled WGS sequence"/>
</dbReference>
<dbReference type="Gene3D" id="3.40.50.720">
    <property type="entry name" value="NAD(P)-binding Rossmann-like Domain"/>
    <property type="match status" value="1"/>
</dbReference>
<feature type="domain" description="Methyltransferase putative zinc binding" evidence="1">
    <location>
        <begin position="34"/>
        <end position="95"/>
    </location>
</feature>
<dbReference type="Pfam" id="PF08421">
    <property type="entry name" value="Methyltransf_13"/>
    <property type="match status" value="1"/>
</dbReference>
<dbReference type="EMBL" id="LGRX02026126">
    <property type="protein sequence ID" value="KAK3251285.1"/>
    <property type="molecule type" value="Genomic_DNA"/>
</dbReference>
<evidence type="ECO:0000313" key="4">
    <source>
        <dbReference type="Proteomes" id="UP001190700"/>
    </source>
</evidence>
<evidence type="ECO:0000259" key="2">
    <source>
        <dbReference type="Pfam" id="PF08484"/>
    </source>
</evidence>
<evidence type="ECO:0000313" key="3">
    <source>
        <dbReference type="EMBL" id="KAK3251285.1"/>
    </source>
</evidence>
<accession>A0AAE0CBW4</accession>
<dbReference type="AlphaFoldDB" id="A0AAE0CBW4"/>
<dbReference type="Pfam" id="PF13489">
    <property type="entry name" value="Methyltransf_23"/>
    <property type="match status" value="1"/>
</dbReference>